<gene>
    <name evidence="6" type="ORF">FHR96_000241</name>
</gene>
<proteinExistence type="inferred from homology"/>
<dbReference type="InterPro" id="IPR000847">
    <property type="entry name" value="LysR_HTH_N"/>
</dbReference>
<dbReference type="CDD" id="cd08472">
    <property type="entry name" value="PBP2_CrgA_like_3"/>
    <property type="match status" value="1"/>
</dbReference>
<dbReference type="GO" id="GO:0006351">
    <property type="term" value="P:DNA-templated transcription"/>
    <property type="evidence" value="ECO:0007669"/>
    <property type="project" value="TreeGrafter"/>
</dbReference>
<evidence type="ECO:0000259" key="5">
    <source>
        <dbReference type="PROSITE" id="PS50931"/>
    </source>
</evidence>
<dbReference type="PROSITE" id="PS50931">
    <property type="entry name" value="HTH_LYSR"/>
    <property type="match status" value="1"/>
</dbReference>
<dbReference type="InterPro" id="IPR058163">
    <property type="entry name" value="LysR-type_TF_proteobact-type"/>
</dbReference>
<protein>
    <submittedName>
        <fullName evidence="6">DNA-binding transcriptional LysR family regulator</fullName>
    </submittedName>
</protein>
<dbReference type="Proteomes" id="UP000525987">
    <property type="component" value="Unassembled WGS sequence"/>
</dbReference>
<dbReference type="FunFam" id="1.10.10.10:FF:000001">
    <property type="entry name" value="LysR family transcriptional regulator"/>
    <property type="match status" value="1"/>
</dbReference>
<dbReference type="AlphaFoldDB" id="A0A7W5BUR6"/>
<dbReference type="InterPro" id="IPR036390">
    <property type="entry name" value="WH_DNA-bd_sf"/>
</dbReference>
<evidence type="ECO:0000256" key="4">
    <source>
        <dbReference type="ARBA" id="ARBA00023163"/>
    </source>
</evidence>
<keyword evidence="4" id="KW-0804">Transcription</keyword>
<feature type="domain" description="HTH lysR-type" evidence="5">
    <location>
        <begin position="1"/>
        <end position="59"/>
    </location>
</feature>
<dbReference type="InterPro" id="IPR036388">
    <property type="entry name" value="WH-like_DNA-bd_sf"/>
</dbReference>
<dbReference type="PANTHER" id="PTHR30537">
    <property type="entry name" value="HTH-TYPE TRANSCRIPTIONAL REGULATOR"/>
    <property type="match status" value="1"/>
</dbReference>
<dbReference type="Pfam" id="PF00126">
    <property type="entry name" value="HTH_1"/>
    <property type="match status" value="1"/>
</dbReference>
<evidence type="ECO:0000256" key="1">
    <source>
        <dbReference type="ARBA" id="ARBA00009437"/>
    </source>
</evidence>
<keyword evidence="2" id="KW-0805">Transcription regulation</keyword>
<evidence type="ECO:0000313" key="7">
    <source>
        <dbReference type="Proteomes" id="UP000525987"/>
    </source>
</evidence>
<dbReference type="GO" id="GO:0043565">
    <property type="term" value="F:sequence-specific DNA binding"/>
    <property type="evidence" value="ECO:0007669"/>
    <property type="project" value="TreeGrafter"/>
</dbReference>
<dbReference type="EMBL" id="JACHXM010000001">
    <property type="protein sequence ID" value="MBB3139395.1"/>
    <property type="molecule type" value="Genomic_DNA"/>
</dbReference>
<reference evidence="6 7" key="1">
    <citation type="submission" date="2020-08" db="EMBL/GenBank/DDBJ databases">
        <title>Genomic Encyclopedia of Type Strains, Phase III (KMG-III): the genomes of soil and plant-associated and newly described type strains.</title>
        <authorList>
            <person name="Whitman W."/>
        </authorList>
    </citation>
    <scope>NUCLEOTIDE SEQUENCE [LARGE SCALE GENOMIC DNA]</scope>
    <source>
        <strain evidence="6 7">CECT 5995</strain>
    </source>
</reference>
<dbReference type="FunFam" id="3.40.190.290:FF:000001">
    <property type="entry name" value="Transcriptional regulator, LysR family"/>
    <property type="match status" value="1"/>
</dbReference>
<comment type="similarity">
    <text evidence="1">Belongs to the LysR transcriptional regulatory family.</text>
</comment>
<dbReference type="Gene3D" id="3.40.190.290">
    <property type="match status" value="1"/>
</dbReference>
<dbReference type="Pfam" id="PF03466">
    <property type="entry name" value="LysR_substrate"/>
    <property type="match status" value="1"/>
</dbReference>
<dbReference type="InterPro" id="IPR005119">
    <property type="entry name" value="LysR_subst-bd"/>
</dbReference>
<organism evidence="6 7">
    <name type="scientific">Halomonas organivorans</name>
    <dbReference type="NCBI Taxonomy" id="257772"/>
    <lineage>
        <taxon>Bacteria</taxon>
        <taxon>Pseudomonadati</taxon>
        <taxon>Pseudomonadota</taxon>
        <taxon>Gammaproteobacteria</taxon>
        <taxon>Oceanospirillales</taxon>
        <taxon>Halomonadaceae</taxon>
        <taxon>Halomonas</taxon>
    </lineage>
</organism>
<evidence type="ECO:0000256" key="2">
    <source>
        <dbReference type="ARBA" id="ARBA00023015"/>
    </source>
</evidence>
<evidence type="ECO:0000256" key="3">
    <source>
        <dbReference type="ARBA" id="ARBA00023125"/>
    </source>
</evidence>
<name>A0A7W5BUR6_9GAMM</name>
<dbReference type="GO" id="GO:0003700">
    <property type="term" value="F:DNA-binding transcription factor activity"/>
    <property type="evidence" value="ECO:0007669"/>
    <property type="project" value="InterPro"/>
</dbReference>
<sequence length="305" mass="33916">MNRFDAMTLFVRIVETGSFTKAANGLDMPRATATLTIQKLEQRLGVRLLERTTRQVRPTFEGKAFHERCVHLLAELEDAEAMLKPTARQPSGVLRVEMHGTQARKIVLPRIQDFHRRYPELSLVLTSGDRRVDLIGEGVDCALRSGVPEDSSLVARKLADMPQVICASPAYLERHGVPTHPDALHAHAVVRFFSGNQATDSTLDLLVDGHPRSFEAGGWITVNDGTNYVECARQGCGLIQLPHFSVASLLASGELVEVLAEWPKPVLPLYAVYPERRQLSPRVRVFLDWIVSFYGERFDGPAPAT</sequence>
<dbReference type="SUPFAM" id="SSF53850">
    <property type="entry name" value="Periplasmic binding protein-like II"/>
    <property type="match status" value="1"/>
</dbReference>
<comment type="caution">
    <text evidence="6">The sequence shown here is derived from an EMBL/GenBank/DDBJ whole genome shotgun (WGS) entry which is preliminary data.</text>
</comment>
<dbReference type="RefSeq" id="WP_183385808.1">
    <property type="nucleotide sequence ID" value="NZ_JACHXM010000001.1"/>
</dbReference>
<evidence type="ECO:0000313" key="6">
    <source>
        <dbReference type="EMBL" id="MBB3139395.1"/>
    </source>
</evidence>
<keyword evidence="7" id="KW-1185">Reference proteome</keyword>
<accession>A0A7W5BUR6</accession>
<dbReference type="SUPFAM" id="SSF46785">
    <property type="entry name" value="Winged helix' DNA-binding domain"/>
    <property type="match status" value="1"/>
</dbReference>
<keyword evidence="3 6" id="KW-0238">DNA-binding</keyword>
<dbReference type="PANTHER" id="PTHR30537:SF72">
    <property type="entry name" value="LYSR FAMILY TRANSCRIPTIONAL REGULATOR"/>
    <property type="match status" value="1"/>
</dbReference>
<dbReference type="Gene3D" id="1.10.10.10">
    <property type="entry name" value="Winged helix-like DNA-binding domain superfamily/Winged helix DNA-binding domain"/>
    <property type="match status" value="1"/>
</dbReference>